<proteinExistence type="predicted"/>
<sequence>MRLSLPVTDRVQDARWPWCVPFWTAYYVRCYVRDKKQGPASLQALDLYGAGTRSRTRDLLITSQLLYQLSYTGVMGCEYIASDALVKPSCLIQLKKIDHWRFGWDADG</sequence>
<evidence type="ECO:0000313" key="1">
    <source>
        <dbReference type="EMBL" id="RMT78455.1"/>
    </source>
</evidence>
<comment type="caution">
    <text evidence="1">The sequence shown here is derived from an EMBL/GenBank/DDBJ whole genome shotgun (WGS) entry which is preliminary data.</text>
</comment>
<evidence type="ECO:0000313" key="2">
    <source>
        <dbReference type="Proteomes" id="UP000268636"/>
    </source>
</evidence>
<dbReference type="EMBL" id="RBTN01000101">
    <property type="protein sequence ID" value="RMT78455.1"/>
    <property type="molecule type" value="Genomic_DNA"/>
</dbReference>
<protein>
    <submittedName>
        <fullName evidence="1">Uncharacterized protein</fullName>
    </submittedName>
</protein>
<gene>
    <name evidence="1" type="ORF">ALP42_03973</name>
</gene>
<dbReference type="AntiFam" id="ANF00012">
    <property type="entry name" value="tRNA translation"/>
</dbReference>
<name>A0A3M5NVX1_PSESS</name>
<reference evidence="1 2" key="1">
    <citation type="submission" date="2018-08" db="EMBL/GenBank/DDBJ databases">
        <title>Recombination of ecologically and evolutionarily significant loci maintains genetic cohesion in the Pseudomonas syringae species complex.</title>
        <authorList>
            <person name="Dillon M."/>
            <person name="Thakur S."/>
            <person name="Almeida R.N.D."/>
            <person name="Weir B.S."/>
            <person name="Guttman D.S."/>
        </authorList>
    </citation>
    <scope>NUCLEOTIDE SEQUENCE [LARGE SCALE GENOMIC DNA]</scope>
    <source>
        <strain evidence="1 2">ICMP 13786</strain>
    </source>
</reference>
<accession>A0A3M5NVX1</accession>
<dbReference type="AlphaFoldDB" id="A0A3M5NVX1"/>
<dbReference type="Proteomes" id="UP000268636">
    <property type="component" value="Unassembled WGS sequence"/>
</dbReference>
<organism evidence="1 2">
    <name type="scientific">Pseudomonas savastanoi pv. nerii</name>
    <dbReference type="NCBI Taxonomy" id="360921"/>
    <lineage>
        <taxon>Bacteria</taxon>
        <taxon>Pseudomonadati</taxon>
        <taxon>Pseudomonadota</taxon>
        <taxon>Gammaproteobacteria</taxon>
        <taxon>Pseudomonadales</taxon>
        <taxon>Pseudomonadaceae</taxon>
        <taxon>Pseudomonas</taxon>
    </lineage>
</organism>